<evidence type="ECO:0000313" key="4">
    <source>
        <dbReference type="EMBL" id="APA84099.2"/>
    </source>
</evidence>
<dbReference type="EMBL" id="CP017561">
    <property type="protein sequence ID" value="APA84099.2"/>
    <property type="molecule type" value="Genomic_DNA"/>
</dbReference>
<dbReference type="SUPFAM" id="SSF56349">
    <property type="entry name" value="DNA breaking-rejoining enzymes"/>
    <property type="match status" value="1"/>
</dbReference>
<accession>A0A1I9YCR6</accession>
<reference evidence="4" key="2">
    <citation type="submission" date="2021-06" db="EMBL/GenBank/DDBJ databases">
        <authorList>
            <person name="Rogers T.H."/>
            <person name="Ramsay J.P."/>
            <person name="Wang P."/>
            <person name="Terpolilli J."/>
        </authorList>
    </citation>
    <scope>NUCLEOTIDE SEQUENCE [LARGE SCALE GENOMIC DNA]</scope>
    <source>
        <strain evidence="4">WSM5005</strain>
    </source>
</reference>
<evidence type="ECO:0000259" key="3">
    <source>
        <dbReference type="Pfam" id="PF20172"/>
    </source>
</evidence>
<dbReference type="Proteomes" id="UP000179860">
    <property type="component" value="Chromosome 1"/>
</dbReference>
<dbReference type="AlphaFoldDB" id="A0A1I9YCR6"/>
<dbReference type="Gene3D" id="1.10.150.130">
    <property type="match status" value="1"/>
</dbReference>
<dbReference type="OrthoDB" id="9784724at2"/>
<evidence type="ECO:0000313" key="5">
    <source>
        <dbReference type="Proteomes" id="UP000179860"/>
    </source>
</evidence>
<sequence length="580" mass="64953">MSVKLIPHPGGRSRHWYVDISVPAALHDIVGTGRIRRSTHTPDRVRALAEGARIEAQLRAEWAARAGNETRTPAGPPLGDGPHVLNRLPSSPDRIPAQPVALFPALIWGICAMRMAQPGKREVDVRTLSREDRTQDQYHDGLLNRALGYAKDVACLIAPDDPLLPDCVLAFAETERTNHDAISAIGNRNGARFDATEPPCALLSAMIPVYQDYKSGSVDARSVSKAVSVWNRLMAFVGDVPLGEVTAHDIYRFLDDRLHAENRPWSQTYVDGFAQRTLREMFALARTHGHMHADNPLNHLETTPKISKREEKARKRPRFPYTVAQLNTLFASDWYDPNATQWRGKMATDLALRYWGPPISLCHGPRVREMTQLLNSDFMVCENVLLMTIQLELMASDDATPESIPQLPERKLKSESARRTLPVHPQLLALGFADFVRDSQAKHPPGTPLFPSAVPDEGGKAPLWGRAYEEAFLRFVRDWLGFGPGYGNHSFRHLFEDRVRDAQVINGTWPAGLGEFLSGRRLPRDADKGIFRQQSSAIDYGNGFIAAHVQRFIAQIDFAEVVFPPAYREWLACRTGRSHQ</sequence>
<dbReference type="InterPro" id="IPR046668">
    <property type="entry name" value="DUF6538"/>
</dbReference>
<name>A0A1I9YCR6_9BURK</name>
<gene>
    <name evidence="4" type="ORF">BJG93_00790</name>
</gene>
<dbReference type="InterPro" id="IPR011010">
    <property type="entry name" value="DNA_brk_join_enz"/>
</dbReference>
<evidence type="ECO:0000256" key="1">
    <source>
        <dbReference type="ARBA" id="ARBA00023125"/>
    </source>
</evidence>
<dbReference type="Pfam" id="PF20172">
    <property type="entry name" value="DUF6538"/>
    <property type="match status" value="1"/>
</dbReference>
<keyword evidence="5" id="KW-1185">Reference proteome</keyword>
<feature type="domain" description="DUF6538" evidence="3">
    <location>
        <begin position="12"/>
        <end position="64"/>
    </location>
</feature>
<organism evidence="4 5">
    <name type="scientific">Paraburkholderia sprentiae WSM5005</name>
    <dbReference type="NCBI Taxonomy" id="754502"/>
    <lineage>
        <taxon>Bacteria</taxon>
        <taxon>Pseudomonadati</taxon>
        <taxon>Pseudomonadota</taxon>
        <taxon>Betaproteobacteria</taxon>
        <taxon>Burkholderiales</taxon>
        <taxon>Burkholderiaceae</taxon>
        <taxon>Paraburkholderia</taxon>
    </lineage>
</organism>
<keyword evidence="1" id="KW-0238">DNA-binding</keyword>
<dbReference type="GO" id="GO:0003677">
    <property type="term" value="F:DNA binding"/>
    <property type="evidence" value="ECO:0007669"/>
    <property type="project" value="UniProtKB-KW"/>
</dbReference>
<protein>
    <recommendedName>
        <fullName evidence="3">DUF6538 domain-containing protein</fullName>
    </recommendedName>
</protein>
<dbReference type="InterPro" id="IPR010998">
    <property type="entry name" value="Integrase_recombinase_N"/>
</dbReference>
<dbReference type="KEGG" id="pspw:BJG93_00790"/>
<dbReference type="RefSeq" id="WP_154671842.1">
    <property type="nucleotide sequence ID" value="NZ_CP017561.2"/>
</dbReference>
<reference evidence="4" key="1">
    <citation type="submission" date="2016-09" db="EMBL/GenBank/DDBJ databases">
        <title>The Complete Genome of Burkholderia sprentiae wsm5005.</title>
        <authorList>
            <person name="De Meyer S."/>
            <person name="Wang P."/>
            <person name="Terpolilli J."/>
        </authorList>
    </citation>
    <scope>NUCLEOTIDE SEQUENCE [LARGE SCALE GENOMIC DNA]</scope>
    <source>
        <strain evidence="4">WSM5005</strain>
    </source>
</reference>
<dbReference type="STRING" id="754502.BJG93_00790"/>
<feature type="region of interest" description="Disordered" evidence="2">
    <location>
        <begin position="67"/>
        <end position="91"/>
    </location>
</feature>
<evidence type="ECO:0000256" key="2">
    <source>
        <dbReference type="SAM" id="MobiDB-lite"/>
    </source>
</evidence>
<proteinExistence type="predicted"/>